<keyword evidence="3" id="KW-0547">Nucleotide-binding</keyword>
<comment type="catalytic activity">
    <reaction evidence="7">
        <text>1D-myo-inositol 1,3,4,6-tetrakisphosphate + ATP = 1D-myo-inositol 1,3,4,5,6-pentakisphosphate + ADP + H(+)</text>
        <dbReference type="Rhea" id="RHEA:12717"/>
        <dbReference type="ChEBI" id="CHEBI:15378"/>
        <dbReference type="ChEBI" id="CHEBI:30616"/>
        <dbReference type="ChEBI" id="CHEBI:57660"/>
        <dbReference type="ChEBI" id="CHEBI:57733"/>
        <dbReference type="ChEBI" id="CHEBI:456216"/>
        <dbReference type="EC" id="2.7.1.140"/>
    </reaction>
</comment>
<evidence type="ECO:0000256" key="8">
    <source>
        <dbReference type="RuleBase" id="RU363090"/>
    </source>
</evidence>
<keyword evidence="5" id="KW-0067">ATP-binding</keyword>
<accession>A0A177B774</accession>
<dbReference type="GO" id="GO:0005737">
    <property type="term" value="C:cytoplasm"/>
    <property type="evidence" value="ECO:0007669"/>
    <property type="project" value="TreeGrafter"/>
</dbReference>
<dbReference type="GO" id="GO:0008440">
    <property type="term" value="F:inositol-1,4,5-trisphosphate 3-kinase activity"/>
    <property type="evidence" value="ECO:0007669"/>
    <property type="project" value="TreeGrafter"/>
</dbReference>
<dbReference type="SUPFAM" id="SSF56104">
    <property type="entry name" value="SAICAR synthase-like"/>
    <property type="match status" value="1"/>
</dbReference>
<keyword evidence="4 8" id="KW-0418">Kinase</keyword>
<dbReference type="PANTHER" id="PTHR12400:SF51">
    <property type="entry name" value="INOSITOL POLYPHOSPHATE MULTIKINASE"/>
    <property type="match status" value="1"/>
</dbReference>
<dbReference type="InterPro" id="IPR038286">
    <property type="entry name" value="IPK_sf"/>
</dbReference>
<dbReference type="OrthoDB" id="338650at2759"/>
<comment type="caution">
    <text evidence="9">The sequence shown here is derived from an EMBL/GenBank/DDBJ whole genome shotgun (WGS) entry which is preliminary data.</text>
</comment>
<keyword evidence="2 8" id="KW-0808">Transferase</keyword>
<dbReference type="PANTHER" id="PTHR12400">
    <property type="entry name" value="INOSITOL POLYPHOSPHATE KINASE"/>
    <property type="match status" value="1"/>
</dbReference>
<gene>
    <name evidence="9" type="ORF">A3Q56_02313</name>
</gene>
<name>A0A177B774_9BILA</name>
<keyword evidence="10" id="KW-1185">Reference proteome</keyword>
<dbReference type="GO" id="GO:0005524">
    <property type="term" value="F:ATP binding"/>
    <property type="evidence" value="ECO:0007669"/>
    <property type="project" value="UniProtKB-KW"/>
</dbReference>
<proteinExistence type="inferred from homology"/>
<sequence>MNDNSIHLSNQTLSEICACKKNESKPRKYQCDFVPMKHQVAGHKIKRNTKQPAFLLTKCGKLLKVIQSYERGIREHQFYKFINEYVAKNKEEKYLIKKLKTFVPGYYGTERIQNYTYIKLENLFTNIEEPNILDLKIGPLLVDPKANIYKIKRSRYKCDYLAYTGFQLIGMQMYANDNVVKLDSKTGRALSLTKVNQVLSQFFSIHHQQKISINKFILSSVLSKLLDLYAWFSEQNFFSFVSASILIIFSSKQISTITENFNGKASNGYTSHQISTYSNHQKNVSYILENFENQSVHKSSTVYLNPKYFESLSNIAQYYIQSFVQTPIVHVKLIDFAHAYHTNNLDINSIIGIKGFINSLVSILLDINC</sequence>
<dbReference type="GO" id="GO:0005634">
    <property type="term" value="C:nucleus"/>
    <property type="evidence" value="ECO:0007669"/>
    <property type="project" value="TreeGrafter"/>
</dbReference>
<evidence type="ECO:0000256" key="5">
    <source>
        <dbReference type="ARBA" id="ARBA00022840"/>
    </source>
</evidence>
<evidence type="ECO:0000256" key="7">
    <source>
        <dbReference type="ARBA" id="ARBA00036525"/>
    </source>
</evidence>
<evidence type="ECO:0000313" key="9">
    <source>
        <dbReference type="EMBL" id="OAF69970.1"/>
    </source>
</evidence>
<protein>
    <recommendedName>
        <fullName evidence="8">Kinase</fullName>
        <ecNumber evidence="8">2.7.-.-</ecNumber>
    </recommendedName>
</protein>
<dbReference type="GO" id="GO:0032958">
    <property type="term" value="P:inositol phosphate biosynthetic process"/>
    <property type="evidence" value="ECO:0007669"/>
    <property type="project" value="InterPro"/>
</dbReference>
<dbReference type="Proteomes" id="UP000078046">
    <property type="component" value="Unassembled WGS sequence"/>
</dbReference>
<comment type="similarity">
    <text evidence="1 8">Belongs to the inositol phosphokinase (IPK) family.</text>
</comment>
<organism evidence="9 10">
    <name type="scientific">Intoshia linei</name>
    <dbReference type="NCBI Taxonomy" id="1819745"/>
    <lineage>
        <taxon>Eukaryota</taxon>
        <taxon>Metazoa</taxon>
        <taxon>Spiralia</taxon>
        <taxon>Lophotrochozoa</taxon>
        <taxon>Mesozoa</taxon>
        <taxon>Orthonectida</taxon>
        <taxon>Rhopaluridae</taxon>
        <taxon>Intoshia</taxon>
    </lineage>
</organism>
<evidence type="ECO:0000256" key="1">
    <source>
        <dbReference type="ARBA" id="ARBA00007374"/>
    </source>
</evidence>
<dbReference type="Pfam" id="PF03770">
    <property type="entry name" value="IPK"/>
    <property type="match status" value="1"/>
</dbReference>
<dbReference type="Gene3D" id="3.30.470.160">
    <property type="entry name" value="Inositol polyphosphate kinase"/>
    <property type="match status" value="1"/>
</dbReference>
<evidence type="ECO:0000256" key="2">
    <source>
        <dbReference type="ARBA" id="ARBA00022679"/>
    </source>
</evidence>
<evidence type="ECO:0000256" key="3">
    <source>
        <dbReference type="ARBA" id="ARBA00022741"/>
    </source>
</evidence>
<comment type="catalytic activity">
    <reaction evidence="6">
        <text>1D-myo-inositol 1,4,5-trisphosphate + 2 ATP = 1D-myo-inositol 1,3,4,5,6-pentakisphosphate + 2 ADP + 2 H(+)</text>
        <dbReference type="Rhea" id="RHEA:32359"/>
        <dbReference type="ChEBI" id="CHEBI:15378"/>
        <dbReference type="ChEBI" id="CHEBI:30616"/>
        <dbReference type="ChEBI" id="CHEBI:57733"/>
        <dbReference type="ChEBI" id="CHEBI:203600"/>
        <dbReference type="ChEBI" id="CHEBI:456216"/>
        <dbReference type="EC" id="2.7.1.151"/>
    </reaction>
</comment>
<dbReference type="EMBL" id="LWCA01000206">
    <property type="protein sequence ID" value="OAF69970.1"/>
    <property type="molecule type" value="Genomic_DNA"/>
</dbReference>
<dbReference type="InterPro" id="IPR005522">
    <property type="entry name" value="IPK"/>
</dbReference>
<dbReference type="EC" id="2.7.-.-" evidence="8"/>
<dbReference type="GO" id="GO:0047326">
    <property type="term" value="F:inositol-1,3,4,6-tetrakisphosphate 5-kinase activity"/>
    <property type="evidence" value="ECO:0007669"/>
    <property type="project" value="RHEA"/>
</dbReference>
<evidence type="ECO:0000313" key="10">
    <source>
        <dbReference type="Proteomes" id="UP000078046"/>
    </source>
</evidence>
<evidence type="ECO:0000256" key="4">
    <source>
        <dbReference type="ARBA" id="ARBA00022777"/>
    </source>
</evidence>
<evidence type="ECO:0000256" key="6">
    <source>
        <dbReference type="ARBA" id="ARBA00036164"/>
    </source>
</evidence>
<dbReference type="AlphaFoldDB" id="A0A177B774"/>
<reference evidence="9 10" key="1">
    <citation type="submission" date="2016-04" db="EMBL/GenBank/DDBJ databases">
        <title>The genome of Intoshia linei affirms orthonectids as highly simplified spiralians.</title>
        <authorList>
            <person name="Mikhailov K.V."/>
            <person name="Slusarev G.S."/>
            <person name="Nikitin M.A."/>
            <person name="Logacheva M.D."/>
            <person name="Penin A."/>
            <person name="Aleoshin V."/>
            <person name="Panchin Y.V."/>
        </authorList>
    </citation>
    <scope>NUCLEOTIDE SEQUENCE [LARGE SCALE GENOMIC DNA]</scope>
    <source>
        <strain evidence="9">Intl2013</strain>
        <tissue evidence="9">Whole animal</tissue>
    </source>
</reference>